<sequence>MEQKKVATRAIPTLLAAGYRVNIHPGLFDEATYRTAVAQLRTQRATPTAAGTPAPAPATPAARSRP</sequence>
<name>A0A2A2D7L3_9ACTN</name>
<reference evidence="2 3" key="1">
    <citation type="submission" date="2017-08" db="EMBL/GenBank/DDBJ databases">
        <title>Genome sequence of Streptomyces albireticuli NRRL B-1670.</title>
        <authorList>
            <person name="Graham D.E."/>
            <person name="Mahan K.M."/>
            <person name="Klingeman D.M."/>
            <person name="Hettich R.L."/>
            <person name="Parry R.J."/>
            <person name="Spain J.C."/>
        </authorList>
    </citation>
    <scope>NUCLEOTIDE SEQUENCE [LARGE SCALE GENOMIC DNA]</scope>
    <source>
        <strain evidence="2 3">NRRL B-1670</strain>
    </source>
</reference>
<evidence type="ECO:0000313" key="3">
    <source>
        <dbReference type="Proteomes" id="UP000218944"/>
    </source>
</evidence>
<accession>A0A2A2D7L3</accession>
<proteinExistence type="predicted"/>
<organism evidence="2 3">
    <name type="scientific">Streptomyces albireticuli</name>
    <dbReference type="NCBI Taxonomy" id="1940"/>
    <lineage>
        <taxon>Bacteria</taxon>
        <taxon>Bacillati</taxon>
        <taxon>Actinomycetota</taxon>
        <taxon>Actinomycetes</taxon>
        <taxon>Kitasatosporales</taxon>
        <taxon>Streptomycetaceae</taxon>
        <taxon>Streptomyces</taxon>
    </lineage>
</organism>
<comment type="caution">
    <text evidence="2">The sequence shown here is derived from an EMBL/GenBank/DDBJ whole genome shotgun (WGS) entry which is preliminary data.</text>
</comment>
<evidence type="ECO:0000256" key="1">
    <source>
        <dbReference type="SAM" id="MobiDB-lite"/>
    </source>
</evidence>
<feature type="region of interest" description="Disordered" evidence="1">
    <location>
        <begin position="42"/>
        <end position="66"/>
    </location>
</feature>
<dbReference type="RefSeq" id="WP_095582049.1">
    <property type="nucleotide sequence ID" value="NZ_JAJQQS010000010.1"/>
</dbReference>
<feature type="compositionally biased region" description="Low complexity" evidence="1">
    <location>
        <begin position="45"/>
        <end position="66"/>
    </location>
</feature>
<dbReference type="EMBL" id="NSJV01000359">
    <property type="protein sequence ID" value="PAU47504.1"/>
    <property type="molecule type" value="Genomic_DNA"/>
</dbReference>
<dbReference type="Proteomes" id="UP000218944">
    <property type="component" value="Unassembled WGS sequence"/>
</dbReference>
<dbReference type="AlphaFoldDB" id="A0A2A2D7L3"/>
<keyword evidence="3" id="KW-1185">Reference proteome</keyword>
<protein>
    <submittedName>
        <fullName evidence="2">Uncharacterized protein</fullName>
    </submittedName>
</protein>
<evidence type="ECO:0000313" key="2">
    <source>
        <dbReference type="EMBL" id="PAU47504.1"/>
    </source>
</evidence>
<gene>
    <name evidence="2" type="ORF">CK936_18340</name>
</gene>